<evidence type="ECO:0000313" key="2">
    <source>
        <dbReference type="Proteomes" id="UP000650424"/>
    </source>
</evidence>
<name>A0ABR6ZIZ4_9BURK</name>
<evidence type="ECO:0008006" key="3">
    <source>
        <dbReference type="Google" id="ProtNLM"/>
    </source>
</evidence>
<proteinExistence type="predicted"/>
<reference evidence="1 2" key="1">
    <citation type="submission" date="2020-08" db="EMBL/GenBank/DDBJ databases">
        <title>Novel species isolated from subtropical streams in China.</title>
        <authorList>
            <person name="Lu H."/>
        </authorList>
    </citation>
    <scope>NUCLEOTIDE SEQUENCE [LARGE SCALE GENOMIC DNA]</scope>
    <source>
        <strain evidence="1 2">CY18W</strain>
    </source>
</reference>
<keyword evidence="2" id="KW-1185">Reference proteome</keyword>
<sequence>MTVIIYDKTEKGREEIATRKHQLASRLRTLLVMVDGKHSTDAIMKKVSGLGLTEQNMQELLEQDFIIEIAVQTAPAAVEAPPAAATPAISTTSTTSVPVPASSLPAMTDAERFQALYNFFNETIKSAIGLRGYGLQLKVERASSIDDFRELRQAYVEAVQKAKGPEMARSLRDRLDQLLNDGNT</sequence>
<comment type="caution">
    <text evidence="1">The sequence shown here is derived from an EMBL/GenBank/DDBJ whole genome shotgun (WGS) entry which is preliminary data.</text>
</comment>
<dbReference type="EMBL" id="JACOGF010000001">
    <property type="protein sequence ID" value="MBC3915876.1"/>
    <property type="molecule type" value="Genomic_DNA"/>
</dbReference>
<protein>
    <recommendedName>
        <fullName evidence="3">Proline-rich protein</fullName>
    </recommendedName>
</protein>
<gene>
    <name evidence="1" type="ORF">H8L32_00130</name>
</gene>
<evidence type="ECO:0000313" key="1">
    <source>
        <dbReference type="EMBL" id="MBC3915876.1"/>
    </source>
</evidence>
<dbReference type="Proteomes" id="UP000650424">
    <property type="component" value="Unassembled WGS sequence"/>
</dbReference>
<accession>A0ABR6ZIZ4</accession>
<dbReference type="RefSeq" id="WP_186945147.1">
    <property type="nucleotide sequence ID" value="NZ_JACOGF010000001.1"/>
</dbReference>
<organism evidence="1 2">
    <name type="scientific">Undibacterium hunanense</name>
    <dbReference type="NCBI Taxonomy" id="2762292"/>
    <lineage>
        <taxon>Bacteria</taxon>
        <taxon>Pseudomonadati</taxon>
        <taxon>Pseudomonadota</taxon>
        <taxon>Betaproteobacteria</taxon>
        <taxon>Burkholderiales</taxon>
        <taxon>Oxalobacteraceae</taxon>
        <taxon>Undibacterium</taxon>
    </lineage>
</organism>